<evidence type="ECO:0000256" key="4">
    <source>
        <dbReference type="ARBA" id="ARBA00022989"/>
    </source>
</evidence>
<organism evidence="8 9">
    <name type="scientific">Clonostachys byssicola</name>
    <dbReference type="NCBI Taxonomy" id="160290"/>
    <lineage>
        <taxon>Eukaryota</taxon>
        <taxon>Fungi</taxon>
        <taxon>Dikarya</taxon>
        <taxon>Ascomycota</taxon>
        <taxon>Pezizomycotina</taxon>
        <taxon>Sordariomycetes</taxon>
        <taxon>Hypocreomycetidae</taxon>
        <taxon>Hypocreales</taxon>
        <taxon>Bionectriaceae</taxon>
        <taxon>Clonostachys</taxon>
    </lineage>
</organism>
<evidence type="ECO:0000256" key="2">
    <source>
        <dbReference type="ARBA" id="ARBA00010992"/>
    </source>
</evidence>
<feature type="transmembrane region" description="Helical" evidence="6">
    <location>
        <begin position="252"/>
        <end position="274"/>
    </location>
</feature>
<dbReference type="EMBL" id="CABFNO020001350">
    <property type="protein sequence ID" value="CAG9982820.1"/>
    <property type="molecule type" value="Genomic_DNA"/>
</dbReference>
<dbReference type="PROSITE" id="PS00216">
    <property type="entry name" value="SUGAR_TRANSPORT_1"/>
    <property type="match status" value="2"/>
</dbReference>
<feature type="transmembrane region" description="Helical" evidence="6">
    <location>
        <begin position="436"/>
        <end position="459"/>
    </location>
</feature>
<comment type="subcellular location">
    <subcellularLocation>
        <location evidence="1">Membrane</location>
        <topology evidence="1">Multi-pass membrane protein</topology>
    </subcellularLocation>
</comment>
<feature type="transmembrane region" description="Helical" evidence="6">
    <location>
        <begin position="471"/>
        <end position="494"/>
    </location>
</feature>
<keyword evidence="3 6" id="KW-0812">Transmembrane</keyword>
<dbReference type="PROSITE" id="PS50850">
    <property type="entry name" value="MFS"/>
    <property type="match status" value="1"/>
</dbReference>
<feature type="transmembrane region" description="Helical" evidence="6">
    <location>
        <begin position="68"/>
        <end position="89"/>
    </location>
</feature>
<dbReference type="InterPro" id="IPR005828">
    <property type="entry name" value="MFS_sugar_transport-like"/>
</dbReference>
<dbReference type="OrthoDB" id="6612291at2759"/>
<evidence type="ECO:0000313" key="8">
    <source>
        <dbReference type="EMBL" id="CAG9982820.1"/>
    </source>
</evidence>
<dbReference type="GO" id="GO:0005351">
    <property type="term" value="F:carbohydrate:proton symporter activity"/>
    <property type="evidence" value="ECO:0007669"/>
    <property type="project" value="TreeGrafter"/>
</dbReference>
<name>A0A9N9UCU9_9HYPO</name>
<keyword evidence="9" id="KW-1185">Reference proteome</keyword>
<sequence length="575" mass="63403">MAAIDPESNPADAKVSLQKDEHGVTAHQIEKLSEVNDHLGHLVGQEDHQLSPLQAIKKYPWQALWCLYAAWIIVLASFEGVAGGNVIGIPQFRQDFGSKYAGDYVLDGKWQSAINGGPNASIAIGTLISAYISDVIGRKWMLMIGCLLGYAGITLEIVANDIAVFFAGKFINGFAIGVYLNVGVTLVGEVWSSTFLIPLIKFTLGTNFVCDKLAPLALRGVMTAVLAVSYSIGPLLATIIMNFTSDTTTRWAYRAIFASQYGFLGLVTIFWFFMPESPWWLMTKDREDKAERSLRTLGVSEEEMPKRLAIMKVTLAKISQESEGVTYLECFRASNLRRTVITIAPLTIQALCGIGFIGSYFTYYAQLAGYSTSASFHLTIIQQILSLTGSCTSVFLIDRVGRRDLTLWALIGLTVLLMIAGGLGTQTENEAAIKGVIAFELLYTLWYNASIAASAYTLLAETATTRLRAKSIALGVALQNSVFTMWAFVLPYIFNPDQANLGAKTAFIFGGVSVLCIVYIWLYQPETAGRSFEELDELFMKRIPARKFKTYKTETERQSERAMEAEQILSVVNKE</sequence>
<feature type="transmembrane region" description="Helical" evidence="6">
    <location>
        <begin position="405"/>
        <end position="424"/>
    </location>
</feature>
<reference evidence="8" key="1">
    <citation type="submission" date="2021-10" db="EMBL/GenBank/DDBJ databases">
        <authorList>
            <person name="Piombo E."/>
        </authorList>
    </citation>
    <scope>NUCLEOTIDE SEQUENCE</scope>
</reference>
<dbReference type="SUPFAM" id="SSF103473">
    <property type="entry name" value="MFS general substrate transporter"/>
    <property type="match status" value="1"/>
</dbReference>
<dbReference type="FunFam" id="1.20.1250.20:FF:000078">
    <property type="entry name" value="MFS maltose transporter, putative"/>
    <property type="match status" value="1"/>
</dbReference>
<gene>
    <name evidence="8" type="ORF">CBYS24578_00011093</name>
</gene>
<comment type="similarity">
    <text evidence="2">Belongs to the major facilitator superfamily. Sugar transporter (TC 2.A.1.1) family.</text>
</comment>
<feature type="transmembrane region" description="Helical" evidence="6">
    <location>
        <begin position="178"/>
        <end position="204"/>
    </location>
</feature>
<feature type="transmembrane region" description="Helical" evidence="6">
    <location>
        <begin position="340"/>
        <end position="363"/>
    </location>
</feature>
<feature type="domain" description="Major facilitator superfamily (MFS) profile" evidence="7">
    <location>
        <begin position="63"/>
        <end position="528"/>
    </location>
</feature>
<dbReference type="InterPro" id="IPR005829">
    <property type="entry name" value="Sugar_transporter_CS"/>
</dbReference>
<feature type="transmembrane region" description="Helical" evidence="6">
    <location>
        <begin position="216"/>
        <end position="240"/>
    </location>
</feature>
<keyword evidence="5 6" id="KW-0472">Membrane</keyword>
<evidence type="ECO:0000256" key="3">
    <source>
        <dbReference type="ARBA" id="ARBA00022692"/>
    </source>
</evidence>
<feature type="transmembrane region" description="Helical" evidence="6">
    <location>
        <begin position="375"/>
        <end position="398"/>
    </location>
</feature>
<evidence type="ECO:0000256" key="5">
    <source>
        <dbReference type="ARBA" id="ARBA00023136"/>
    </source>
</evidence>
<keyword evidence="4 6" id="KW-1133">Transmembrane helix</keyword>
<evidence type="ECO:0000256" key="1">
    <source>
        <dbReference type="ARBA" id="ARBA00004141"/>
    </source>
</evidence>
<dbReference type="PANTHER" id="PTHR48022">
    <property type="entry name" value="PLASTIDIC GLUCOSE TRANSPORTER 4"/>
    <property type="match status" value="1"/>
</dbReference>
<dbReference type="Gene3D" id="1.20.1250.20">
    <property type="entry name" value="MFS general substrate transporter like domains"/>
    <property type="match status" value="1"/>
</dbReference>
<dbReference type="InterPro" id="IPR050360">
    <property type="entry name" value="MFS_Sugar_Transporters"/>
</dbReference>
<dbReference type="PANTHER" id="PTHR48022:SF22">
    <property type="entry name" value="MAJOR FACILITATOR SUPERFAMILY (MFS) PROFILE DOMAIN-CONTAINING PROTEIN"/>
    <property type="match status" value="1"/>
</dbReference>
<dbReference type="InterPro" id="IPR020846">
    <property type="entry name" value="MFS_dom"/>
</dbReference>
<dbReference type="InterPro" id="IPR036259">
    <property type="entry name" value="MFS_trans_sf"/>
</dbReference>
<dbReference type="GO" id="GO:0016020">
    <property type="term" value="C:membrane"/>
    <property type="evidence" value="ECO:0007669"/>
    <property type="project" value="UniProtKB-SubCell"/>
</dbReference>
<proteinExistence type="inferred from homology"/>
<dbReference type="Pfam" id="PF00083">
    <property type="entry name" value="Sugar_tr"/>
    <property type="match status" value="2"/>
</dbReference>
<dbReference type="Proteomes" id="UP000754883">
    <property type="component" value="Unassembled WGS sequence"/>
</dbReference>
<evidence type="ECO:0000313" key="9">
    <source>
        <dbReference type="Proteomes" id="UP000754883"/>
    </source>
</evidence>
<feature type="transmembrane region" description="Helical" evidence="6">
    <location>
        <begin position="506"/>
        <end position="523"/>
    </location>
</feature>
<evidence type="ECO:0000256" key="6">
    <source>
        <dbReference type="SAM" id="Phobius"/>
    </source>
</evidence>
<accession>A0A9N9UCU9</accession>
<protein>
    <recommendedName>
        <fullName evidence="7">Major facilitator superfamily (MFS) profile domain-containing protein</fullName>
    </recommendedName>
</protein>
<comment type="caution">
    <text evidence="8">The sequence shown here is derived from an EMBL/GenBank/DDBJ whole genome shotgun (WGS) entry which is preliminary data.</text>
</comment>
<dbReference type="AlphaFoldDB" id="A0A9N9UCU9"/>
<evidence type="ECO:0000259" key="7">
    <source>
        <dbReference type="PROSITE" id="PS50850"/>
    </source>
</evidence>
<feature type="transmembrane region" description="Helical" evidence="6">
    <location>
        <begin position="140"/>
        <end position="166"/>
    </location>
</feature>